<evidence type="ECO:0000256" key="1">
    <source>
        <dbReference type="SAM" id="Phobius"/>
    </source>
</evidence>
<proteinExistence type="predicted"/>
<keyword evidence="1" id="KW-1133">Transmembrane helix</keyword>
<dbReference type="Proteomes" id="UP000199312">
    <property type="component" value="Unassembled WGS sequence"/>
</dbReference>
<keyword evidence="3" id="KW-1185">Reference proteome</keyword>
<accession>A0A1I6QH08</accession>
<dbReference type="STRING" id="593133.SAMN04488006_1766"/>
<dbReference type="EMBL" id="FOZP01000004">
    <property type="protein sequence ID" value="SFS51682.1"/>
    <property type="molecule type" value="Genomic_DNA"/>
</dbReference>
<gene>
    <name evidence="2" type="ORF">SAMN04488006_1766</name>
</gene>
<organism evidence="2 3">
    <name type="scientific">Lutibacter maritimus</name>
    <dbReference type="NCBI Taxonomy" id="593133"/>
    <lineage>
        <taxon>Bacteria</taxon>
        <taxon>Pseudomonadati</taxon>
        <taxon>Bacteroidota</taxon>
        <taxon>Flavobacteriia</taxon>
        <taxon>Flavobacteriales</taxon>
        <taxon>Flavobacteriaceae</taxon>
        <taxon>Lutibacter</taxon>
    </lineage>
</organism>
<dbReference type="AlphaFoldDB" id="A0A1I6QH08"/>
<evidence type="ECO:0000313" key="3">
    <source>
        <dbReference type="Proteomes" id="UP000199312"/>
    </source>
</evidence>
<sequence length="108" mass="13708">MIVIFKHIVPKKYCGLSIYPFIFLKYKSLKTDEIFINHEKIHLKQQIELLWIFFFIWYFIEYFIRLFQYKNHNKAYKNISFEREAYMNENNLKYLKNRKHYSFLKYLK</sequence>
<name>A0A1I6QH08_9FLAO</name>
<evidence type="ECO:0008006" key="4">
    <source>
        <dbReference type="Google" id="ProtNLM"/>
    </source>
</evidence>
<reference evidence="3" key="1">
    <citation type="submission" date="2016-10" db="EMBL/GenBank/DDBJ databases">
        <authorList>
            <person name="Varghese N."/>
            <person name="Submissions S."/>
        </authorList>
    </citation>
    <scope>NUCLEOTIDE SEQUENCE [LARGE SCALE GENOMIC DNA]</scope>
    <source>
        <strain evidence="3">DSM 24450</strain>
    </source>
</reference>
<dbReference type="OrthoDB" id="1027344at2"/>
<keyword evidence="1" id="KW-0812">Transmembrane</keyword>
<keyword evidence="1" id="KW-0472">Membrane</keyword>
<evidence type="ECO:0000313" key="2">
    <source>
        <dbReference type="EMBL" id="SFS51682.1"/>
    </source>
</evidence>
<feature type="transmembrane region" description="Helical" evidence="1">
    <location>
        <begin position="49"/>
        <end position="67"/>
    </location>
</feature>
<protein>
    <recommendedName>
        <fullName evidence="4">Peptidase M56 domain-containing protein</fullName>
    </recommendedName>
</protein>